<feature type="region of interest" description="Disordered" evidence="1">
    <location>
        <begin position="27"/>
        <end position="158"/>
    </location>
</feature>
<dbReference type="PANTHER" id="PTHR15629">
    <property type="entry name" value="SH3YL1 PROTEIN"/>
    <property type="match status" value="1"/>
</dbReference>
<feature type="region of interest" description="Disordered" evidence="1">
    <location>
        <begin position="217"/>
        <end position="236"/>
    </location>
</feature>
<organism evidence="3 4">
    <name type="scientific">Rhypophila decipiens</name>
    <dbReference type="NCBI Taxonomy" id="261697"/>
    <lineage>
        <taxon>Eukaryota</taxon>
        <taxon>Fungi</taxon>
        <taxon>Dikarya</taxon>
        <taxon>Ascomycota</taxon>
        <taxon>Pezizomycotina</taxon>
        <taxon>Sordariomycetes</taxon>
        <taxon>Sordariomycetidae</taxon>
        <taxon>Sordariales</taxon>
        <taxon>Naviculisporaceae</taxon>
        <taxon>Rhypophila</taxon>
    </lineage>
</organism>
<feature type="compositionally biased region" description="Low complexity" evidence="1">
    <location>
        <begin position="221"/>
        <end position="236"/>
    </location>
</feature>
<dbReference type="PANTHER" id="PTHR15629:SF8">
    <property type="entry name" value="DUF500 DOMAIN PROTEIN (AFU_ORTHOLOGUE AFUA_5G07310)"/>
    <property type="match status" value="1"/>
</dbReference>
<reference evidence="3" key="1">
    <citation type="journal article" date="2023" name="Mol. Phylogenet. Evol.">
        <title>Genome-scale phylogeny and comparative genomics of the fungal order Sordariales.</title>
        <authorList>
            <person name="Hensen N."/>
            <person name="Bonometti L."/>
            <person name="Westerberg I."/>
            <person name="Brannstrom I.O."/>
            <person name="Guillou S."/>
            <person name="Cros-Aarteil S."/>
            <person name="Calhoun S."/>
            <person name="Haridas S."/>
            <person name="Kuo A."/>
            <person name="Mondo S."/>
            <person name="Pangilinan J."/>
            <person name="Riley R."/>
            <person name="LaButti K."/>
            <person name="Andreopoulos B."/>
            <person name="Lipzen A."/>
            <person name="Chen C."/>
            <person name="Yan M."/>
            <person name="Daum C."/>
            <person name="Ng V."/>
            <person name="Clum A."/>
            <person name="Steindorff A."/>
            <person name="Ohm R.A."/>
            <person name="Martin F."/>
            <person name="Silar P."/>
            <person name="Natvig D.O."/>
            <person name="Lalanne C."/>
            <person name="Gautier V."/>
            <person name="Ament-Velasquez S.L."/>
            <person name="Kruys A."/>
            <person name="Hutchinson M.I."/>
            <person name="Powell A.J."/>
            <person name="Barry K."/>
            <person name="Miller A.N."/>
            <person name="Grigoriev I.V."/>
            <person name="Debuchy R."/>
            <person name="Gladieux P."/>
            <person name="Hiltunen Thoren M."/>
            <person name="Johannesson H."/>
        </authorList>
    </citation>
    <scope>NUCLEOTIDE SEQUENCE</scope>
    <source>
        <strain evidence="3">PSN293</strain>
    </source>
</reference>
<keyword evidence="4" id="KW-1185">Reference proteome</keyword>
<feature type="compositionally biased region" description="Low complexity" evidence="1">
    <location>
        <begin position="87"/>
        <end position="102"/>
    </location>
</feature>
<comment type="caution">
    <text evidence="3">The sequence shown here is derived from an EMBL/GenBank/DDBJ whole genome shotgun (WGS) entry which is preliminary data.</text>
</comment>
<dbReference type="GO" id="GO:0035091">
    <property type="term" value="F:phosphatidylinositol binding"/>
    <property type="evidence" value="ECO:0007669"/>
    <property type="project" value="TreeGrafter"/>
</dbReference>
<name>A0AAN7B4U4_9PEZI</name>
<feature type="compositionally biased region" description="Basic and acidic residues" evidence="1">
    <location>
        <begin position="495"/>
        <end position="518"/>
    </location>
</feature>
<proteinExistence type="predicted"/>
<accession>A0AAN7B4U4</accession>
<feature type="compositionally biased region" description="Basic and acidic residues" evidence="1">
    <location>
        <begin position="454"/>
        <end position="478"/>
    </location>
</feature>
<dbReference type="Proteomes" id="UP001301769">
    <property type="component" value="Unassembled WGS sequence"/>
</dbReference>
<feature type="domain" description="Ysc84 actin-binding" evidence="2">
    <location>
        <begin position="292"/>
        <end position="427"/>
    </location>
</feature>
<feature type="compositionally biased region" description="Low complexity" evidence="1">
    <location>
        <begin position="32"/>
        <end position="57"/>
    </location>
</feature>
<protein>
    <recommendedName>
        <fullName evidence="2">Ysc84 actin-binding domain-containing protein</fullName>
    </recommendedName>
</protein>
<gene>
    <name evidence="3" type="ORF">QBC37DRAFT_429370</name>
</gene>
<dbReference type="EMBL" id="MU858186">
    <property type="protein sequence ID" value="KAK4210052.1"/>
    <property type="molecule type" value="Genomic_DNA"/>
</dbReference>
<sequence length="518" mass="55946">MTSQSARNPIPALGGFNPDYYAETASIAENISSSRPSMPSSSQQQSSSQSYPAPQRPHSSSGAYQQRPPQQQHAPQESGYGPTLTVPSQQYYAPPSRPSSSSGYGGGSYNDGDTIPPPNPPRPSSWSGSGPRPSSSSSPNNNNSGNGNPSSSSSIKNSLSERLHKWGVKAGVPINKLTNALGSEAFWPSTMDQECDKAARILQSFCKDGFYKTNSMSIPTSSSKSKSKSSSSPAPSKALVKIPTSVIASAQGLAIFTTFRTGLHISGAGGSGVVVSRLPSGKWSPPSGFLVHTLGAGLMVGLDIYDCVCVLRTREAVRAFMRPGRLSLGGELALAAGPIGLGTSVEAAVGADTKPVWSYMKSRGFYAGLQADGTVVIARPDANAAFYGARLTPEQVLRGDVPSPSKKGDRNPRMWPEGSRGLMEVLRLAEGRKDIDEAVVRSIRSGPTPGDLGRGLDRDVDSEDEYGHERRRETEKERERRRRKERKEDEDYEYEPSRRERSSRRSEPRERSQRRERY</sequence>
<reference evidence="3" key="2">
    <citation type="submission" date="2023-05" db="EMBL/GenBank/DDBJ databases">
        <authorList>
            <consortium name="Lawrence Berkeley National Laboratory"/>
            <person name="Steindorff A."/>
            <person name="Hensen N."/>
            <person name="Bonometti L."/>
            <person name="Westerberg I."/>
            <person name="Brannstrom I.O."/>
            <person name="Guillou S."/>
            <person name="Cros-Aarteil S."/>
            <person name="Calhoun S."/>
            <person name="Haridas S."/>
            <person name="Kuo A."/>
            <person name="Mondo S."/>
            <person name="Pangilinan J."/>
            <person name="Riley R."/>
            <person name="Labutti K."/>
            <person name="Andreopoulos B."/>
            <person name="Lipzen A."/>
            <person name="Chen C."/>
            <person name="Yanf M."/>
            <person name="Daum C."/>
            <person name="Ng V."/>
            <person name="Clum A."/>
            <person name="Ohm R."/>
            <person name="Martin F."/>
            <person name="Silar P."/>
            <person name="Natvig D."/>
            <person name="Lalanne C."/>
            <person name="Gautier V."/>
            <person name="Ament-Velasquez S.L."/>
            <person name="Kruys A."/>
            <person name="Hutchinson M.I."/>
            <person name="Powell A.J."/>
            <person name="Barry K."/>
            <person name="Miller A.N."/>
            <person name="Grigoriev I.V."/>
            <person name="Debuchy R."/>
            <person name="Gladieux P."/>
            <person name="Thoren M.H."/>
            <person name="Johannesson H."/>
        </authorList>
    </citation>
    <scope>NUCLEOTIDE SEQUENCE</scope>
    <source>
        <strain evidence="3">PSN293</strain>
    </source>
</reference>
<feature type="compositionally biased region" description="Low complexity" evidence="1">
    <location>
        <begin position="124"/>
        <end position="154"/>
    </location>
</feature>
<feature type="compositionally biased region" description="Low complexity" evidence="1">
    <location>
        <begin position="65"/>
        <end position="76"/>
    </location>
</feature>
<dbReference type="InterPro" id="IPR051702">
    <property type="entry name" value="SH3_domain_YSC84-like"/>
</dbReference>
<feature type="region of interest" description="Disordered" evidence="1">
    <location>
        <begin position="440"/>
        <end position="518"/>
    </location>
</feature>
<evidence type="ECO:0000313" key="3">
    <source>
        <dbReference type="EMBL" id="KAK4210052.1"/>
    </source>
</evidence>
<feature type="region of interest" description="Disordered" evidence="1">
    <location>
        <begin position="397"/>
        <end position="418"/>
    </location>
</feature>
<dbReference type="InterPro" id="IPR007461">
    <property type="entry name" value="Ysc84_actin-binding"/>
</dbReference>
<dbReference type="AlphaFoldDB" id="A0AAN7B4U4"/>
<evidence type="ECO:0000256" key="1">
    <source>
        <dbReference type="SAM" id="MobiDB-lite"/>
    </source>
</evidence>
<evidence type="ECO:0000259" key="2">
    <source>
        <dbReference type="Pfam" id="PF04366"/>
    </source>
</evidence>
<evidence type="ECO:0000313" key="4">
    <source>
        <dbReference type="Proteomes" id="UP001301769"/>
    </source>
</evidence>
<dbReference type="Pfam" id="PF04366">
    <property type="entry name" value="Ysc84"/>
    <property type="match status" value="1"/>
</dbReference>